<gene>
    <name evidence="2" type="ORF">HMPREF0551_1345</name>
</gene>
<feature type="transmembrane region" description="Helical" evidence="1">
    <location>
        <begin position="6"/>
        <end position="26"/>
    </location>
</feature>
<reference evidence="2 3" key="1">
    <citation type="submission" date="2010-12" db="EMBL/GenBank/DDBJ databases">
        <authorList>
            <person name="Muzny D."/>
            <person name="Qin X."/>
            <person name="Deng J."/>
            <person name="Jiang H."/>
            <person name="Liu Y."/>
            <person name="Qu J."/>
            <person name="Song X.-Z."/>
            <person name="Zhang L."/>
            <person name="Thornton R."/>
            <person name="Coyle M."/>
            <person name="Francisco L."/>
            <person name="Jackson L."/>
            <person name="Javaid M."/>
            <person name="Korchina V."/>
            <person name="Kovar C."/>
            <person name="Mata R."/>
            <person name="Mathew T."/>
            <person name="Ngo R."/>
            <person name="Nguyen L."/>
            <person name="Nguyen N."/>
            <person name="Okwuonu G."/>
            <person name="Ongeri F."/>
            <person name="Pham C."/>
            <person name="Simmons D."/>
            <person name="Wilczek-Boney K."/>
            <person name="Hale W."/>
            <person name="Jakkamsetti A."/>
            <person name="Pham P."/>
            <person name="Ruth R."/>
            <person name="San Lucas F."/>
            <person name="Warren J."/>
            <person name="Zhang J."/>
            <person name="Zhao Z."/>
            <person name="Zhou C."/>
            <person name="Zhu D."/>
            <person name="Lee S."/>
            <person name="Bess C."/>
            <person name="Blankenburg K."/>
            <person name="Forbes L."/>
            <person name="Fu Q."/>
            <person name="Gubbala S."/>
            <person name="Hirani K."/>
            <person name="Jayaseelan J.C."/>
            <person name="Lara F."/>
            <person name="Munidasa M."/>
            <person name="Palculict T."/>
            <person name="Patil S."/>
            <person name="Pu L.-L."/>
            <person name="Saada N."/>
            <person name="Tang L."/>
            <person name="Weissenberger G."/>
            <person name="Zhu Y."/>
            <person name="Hemphill L."/>
            <person name="Shang Y."/>
            <person name="Youmans B."/>
            <person name="Ayvaz T."/>
            <person name="Ross M."/>
            <person name="Santibanez J."/>
            <person name="Aqrawi P."/>
            <person name="Gross S."/>
            <person name="Joshi V."/>
            <person name="Fowler G."/>
            <person name="Nazareth L."/>
            <person name="Reid J."/>
            <person name="Worley K."/>
            <person name="Petrosino J."/>
            <person name="Highlander S."/>
            <person name="Gibbs R."/>
        </authorList>
    </citation>
    <scope>NUCLEOTIDE SEQUENCE [LARGE SCALE GENOMIC DNA]</scope>
    <source>
        <strain evidence="2 3">ATCC 51599</strain>
    </source>
</reference>
<dbReference type="Proteomes" id="UP000011021">
    <property type="component" value="Unassembled WGS sequence"/>
</dbReference>
<comment type="caution">
    <text evidence="2">The sequence shown here is derived from an EMBL/GenBank/DDBJ whole genome shotgun (WGS) entry which is preliminary data.</text>
</comment>
<feature type="transmembrane region" description="Helical" evidence="1">
    <location>
        <begin position="33"/>
        <end position="57"/>
    </location>
</feature>
<evidence type="ECO:0000313" key="3">
    <source>
        <dbReference type="Proteomes" id="UP000011021"/>
    </source>
</evidence>
<organism evidence="2 3">
    <name type="scientific">Lautropia mirabilis ATCC 51599</name>
    <dbReference type="NCBI Taxonomy" id="887898"/>
    <lineage>
        <taxon>Bacteria</taxon>
        <taxon>Pseudomonadati</taxon>
        <taxon>Pseudomonadota</taxon>
        <taxon>Betaproteobacteria</taxon>
        <taxon>Burkholderiales</taxon>
        <taxon>Burkholderiaceae</taxon>
        <taxon>Lautropia</taxon>
    </lineage>
</organism>
<accession>E7RXD2</accession>
<name>E7RXD2_9BURK</name>
<keyword evidence="3" id="KW-1185">Reference proteome</keyword>
<evidence type="ECO:0000256" key="1">
    <source>
        <dbReference type="SAM" id="Phobius"/>
    </source>
</evidence>
<dbReference type="EMBL" id="AEQP01000008">
    <property type="protein sequence ID" value="EFV94928.1"/>
    <property type="molecule type" value="Genomic_DNA"/>
</dbReference>
<dbReference type="RefSeq" id="WP_005673612.1">
    <property type="nucleotide sequence ID" value="NZ_CP146288.1"/>
</dbReference>
<evidence type="ECO:0000313" key="2">
    <source>
        <dbReference type="EMBL" id="EFV94928.1"/>
    </source>
</evidence>
<dbReference type="STRING" id="887898.HMPREF0551_1345"/>
<feature type="transmembrane region" description="Helical" evidence="1">
    <location>
        <begin position="63"/>
        <end position="84"/>
    </location>
</feature>
<keyword evidence="1" id="KW-0812">Transmembrane</keyword>
<dbReference type="HOGENOM" id="CLU_2409602_0_0_4"/>
<protein>
    <submittedName>
        <fullName evidence="2">Uncharacterized protein</fullName>
    </submittedName>
</protein>
<sequence>MDDQPLQILVHSTVVGAPFLLVKGALKYRWPVWLMFLLGLVLPFLMLVPRGMAGLGWWPRSQIVAAVLAFYGLFVGAGMALATWMKRTERVA</sequence>
<keyword evidence="1" id="KW-0472">Membrane</keyword>
<proteinExistence type="predicted"/>
<dbReference type="AlphaFoldDB" id="E7RXD2"/>
<keyword evidence="1" id="KW-1133">Transmembrane helix</keyword>